<protein>
    <recommendedName>
        <fullName evidence="1">Glycosyl transferase family 1 domain-containing protein</fullName>
    </recommendedName>
</protein>
<feature type="domain" description="Glycosyl transferase family 1" evidence="1">
    <location>
        <begin position="212"/>
        <end position="357"/>
    </location>
</feature>
<dbReference type="PANTHER" id="PTHR45947:SF3">
    <property type="entry name" value="SULFOQUINOVOSYL TRANSFERASE SQD2"/>
    <property type="match status" value="1"/>
</dbReference>
<dbReference type="PANTHER" id="PTHR45947">
    <property type="entry name" value="SULFOQUINOVOSYL TRANSFERASE SQD2"/>
    <property type="match status" value="1"/>
</dbReference>
<comment type="caution">
    <text evidence="2">The sequence shown here is derived from an EMBL/GenBank/DDBJ whole genome shotgun (WGS) entry which is preliminary data.</text>
</comment>
<dbReference type="AlphaFoldDB" id="A0A2N2F359"/>
<accession>A0A2N2F359</accession>
<dbReference type="Pfam" id="PF00534">
    <property type="entry name" value="Glycos_transf_1"/>
    <property type="match status" value="1"/>
</dbReference>
<sequence length="382" mass="44474">MQEKYFKRVAVIADQMTSFGGADREMFSMLKLFPNADIYTIAFDANKYIGIKQRVYTSFVQRIPKPKSFYRHLKILTPWAYESFDLRKYDLVISISAGPARGVITGIYQPHIAMVMTPPRSLWDNELNVRASRLKNIYKPISTILNTYMRIWDLSISKRVDYWTANSKYIAKKILKRYGTNATVIYPGISKESFEKVSKEQKRKICEKYDIEGEFVLVVSRLYDYKRIDWAIRACLKAGKQLVIVGEGPDMKYLKSIANGNTLIKFLGFVEDDSEVRVFFNIAEVLLFCGIEDFGLVPVEAMAQGTPVFAYEEGGVLETVKRGICGEFFKDEKELTKLLKNFKKRRYNPREIVKRAQEFTEEKFLNNLEEYIKKVYDTERKK</sequence>
<dbReference type="Proteomes" id="UP000233417">
    <property type="component" value="Unassembled WGS sequence"/>
</dbReference>
<organism evidence="2 3">
    <name type="scientific">Candidatus Dojkabacteria bacterium HGW-Dojkabacteria-1</name>
    <dbReference type="NCBI Taxonomy" id="2013761"/>
    <lineage>
        <taxon>Bacteria</taxon>
        <taxon>Candidatus Dojkabacteria</taxon>
    </lineage>
</organism>
<dbReference type="InterPro" id="IPR001296">
    <property type="entry name" value="Glyco_trans_1"/>
</dbReference>
<dbReference type="InterPro" id="IPR050194">
    <property type="entry name" value="Glycosyltransferase_grp1"/>
</dbReference>
<evidence type="ECO:0000313" key="2">
    <source>
        <dbReference type="EMBL" id="PKN02655.1"/>
    </source>
</evidence>
<evidence type="ECO:0000259" key="1">
    <source>
        <dbReference type="Pfam" id="PF00534"/>
    </source>
</evidence>
<dbReference type="SUPFAM" id="SSF53756">
    <property type="entry name" value="UDP-Glycosyltransferase/glycogen phosphorylase"/>
    <property type="match status" value="1"/>
</dbReference>
<proteinExistence type="predicted"/>
<dbReference type="EMBL" id="PHAO01000001">
    <property type="protein sequence ID" value="PKN02655.1"/>
    <property type="molecule type" value="Genomic_DNA"/>
</dbReference>
<name>A0A2N2F359_9BACT</name>
<dbReference type="Gene3D" id="3.40.50.2000">
    <property type="entry name" value="Glycogen Phosphorylase B"/>
    <property type="match status" value="2"/>
</dbReference>
<reference evidence="2 3" key="1">
    <citation type="journal article" date="2017" name="ISME J.">
        <title>Potential for microbial H2 and metal transformations associated with novel bacteria and archaea in deep terrestrial subsurface sediments.</title>
        <authorList>
            <person name="Hernsdorf A.W."/>
            <person name="Amano Y."/>
            <person name="Miyakawa K."/>
            <person name="Ise K."/>
            <person name="Suzuki Y."/>
            <person name="Anantharaman K."/>
            <person name="Probst A."/>
            <person name="Burstein D."/>
            <person name="Thomas B.C."/>
            <person name="Banfield J.F."/>
        </authorList>
    </citation>
    <scope>NUCLEOTIDE SEQUENCE [LARGE SCALE GENOMIC DNA]</scope>
    <source>
        <strain evidence="2">HGW-Dojkabacteria-1</strain>
    </source>
</reference>
<dbReference type="GO" id="GO:0016757">
    <property type="term" value="F:glycosyltransferase activity"/>
    <property type="evidence" value="ECO:0007669"/>
    <property type="project" value="InterPro"/>
</dbReference>
<gene>
    <name evidence="2" type="ORF">CVU76_01285</name>
</gene>
<evidence type="ECO:0000313" key="3">
    <source>
        <dbReference type="Proteomes" id="UP000233417"/>
    </source>
</evidence>